<organism evidence="1 2">
    <name type="scientific">Meloidogyne incognita</name>
    <name type="common">Southern root-knot nematode worm</name>
    <name type="synonym">Oxyuris incognita</name>
    <dbReference type="NCBI Taxonomy" id="6306"/>
    <lineage>
        <taxon>Eukaryota</taxon>
        <taxon>Metazoa</taxon>
        <taxon>Ecdysozoa</taxon>
        <taxon>Nematoda</taxon>
        <taxon>Chromadorea</taxon>
        <taxon>Rhabditida</taxon>
        <taxon>Tylenchina</taxon>
        <taxon>Tylenchomorpha</taxon>
        <taxon>Tylenchoidea</taxon>
        <taxon>Meloidogynidae</taxon>
        <taxon>Meloidogyninae</taxon>
        <taxon>Meloidogyne</taxon>
        <taxon>Meloidogyne incognita group</taxon>
    </lineage>
</organism>
<proteinExistence type="predicted"/>
<dbReference type="WBParaSite" id="Minc3s03831g34930">
    <property type="protein sequence ID" value="Minc3s03831g34930"/>
    <property type="gene ID" value="Minc3s03831g34930"/>
</dbReference>
<sequence>MNVNNRISAVRRSKKTMEQIIHTTRILIDNDVNTYYTNDITNNDISAFGRYSLTVNKHQQSSVYTRPFCVILITFSHVVTRYLAYLKDLGKYIPVHAS</sequence>
<keyword evidence="1" id="KW-1185">Reference proteome</keyword>
<name>A0A914N976_MELIC</name>
<evidence type="ECO:0000313" key="1">
    <source>
        <dbReference type="Proteomes" id="UP000887563"/>
    </source>
</evidence>
<evidence type="ECO:0000313" key="2">
    <source>
        <dbReference type="WBParaSite" id="Minc3s03831g34930"/>
    </source>
</evidence>
<accession>A0A914N976</accession>
<dbReference type="Proteomes" id="UP000887563">
    <property type="component" value="Unplaced"/>
</dbReference>
<dbReference type="AlphaFoldDB" id="A0A914N976"/>
<reference evidence="2" key="1">
    <citation type="submission" date="2022-11" db="UniProtKB">
        <authorList>
            <consortium name="WormBaseParasite"/>
        </authorList>
    </citation>
    <scope>IDENTIFICATION</scope>
</reference>
<protein>
    <submittedName>
        <fullName evidence="2">Uncharacterized protein</fullName>
    </submittedName>
</protein>